<dbReference type="EMBL" id="LT554888">
    <property type="protein sequence ID" value="SAM08168.1"/>
    <property type="molecule type" value="Genomic_DNA"/>
</dbReference>
<evidence type="ECO:0000256" key="2">
    <source>
        <dbReference type="SAM" id="MobiDB-lite"/>
    </source>
</evidence>
<dbReference type="GO" id="GO:0016020">
    <property type="term" value="C:membrane"/>
    <property type="evidence" value="ECO:0007669"/>
    <property type="project" value="TreeGrafter"/>
</dbReference>
<keyword evidence="5" id="KW-1185">Reference proteome</keyword>
<evidence type="ECO:0000259" key="3">
    <source>
        <dbReference type="PROSITE" id="PS50902"/>
    </source>
</evidence>
<sequence>MSSAPTVYIILYSLYGHIYTLAKHIQSGLEEQGLQVKLYQVPETLSDDILEKMHAAPKLDLPIITAEELKDADAIVWGIPTRFGSMPSQMKAFLDSTGGLWANGTLSGKPTSAFFSTGSQHGGQESTVYNLIPYFAHHGMLYVPLGFANANMFDNSEVIGSSSWGSGTVSGSDGSRQVSDKEKEIALTQAKNFANVVISMQKGKVTLQQREPSSTESSTQQSSPVVQKEKQVQDQPKTDAPAAPAKEEQTSTKPAGSSTPDHTKANKVDKKEKSPSKCFCM</sequence>
<name>A0A168SAU5_ABSGL</name>
<proteinExistence type="inferred from homology"/>
<dbReference type="OMA" id="HHGMLIM"/>
<dbReference type="FunCoup" id="A0A168SAU5">
    <property type="interactions" value="182"/>
</dbReference>
<comment type="similarity">
    <text evidence="1">Belongs to the WrbA family.</text>
</comment>
<feature type="region of interest" description="Disordered" evidence="2">
    <location>
        <begin position="162"/>
        <end position="181"/>
    </location>
</feature>
<evidence type="ECO:0000313" key="5">
    <source>
        <dbReference type="Proteomes" id="UP000078561"/>
    </source>
</evidence>
<feature type="compositionally biased region" description="Low complexity" evidence="2">
    <location>
        <begin position="208"/>
        <end position="226"/>
    </location>
</feature>
<feature type="compositionally biased region" description="Basic and acidic residues" evidence="2">
    <location>
        <begin position="261"/>
        <end position="275"/>
    </location>
</feature>
<dbReference type="InterPro" id="IPR029039">
    <property type="entry name" value="Flavoprotein-like_sf"/>
</dbReference>
<dbReference type="Proteomes" id="UP000078561">
    <property type="component" value="Unassembled WGS sequence"/>
</dbReference>
<evidence type="ECO:0000256" key="1">
    <source>
        <dbReference type="ARBA" id="ARBA00006961"/>
    </source>
</evidence>
<dbReference type="GO" id="GO:0003955">
    <property type="term" value="F:NAD(P)H dehydrogenase (quinone) activity"/>
    <property type="evidence" value="ECO:0007669"/>
    <property type="project" value="InterPro"/>
</dbReference>
<gene>
    <name evidence="4" type="primary">ABSGL_13830.1 scaffold 14339</name>
</gene>
<dbReference type="Pfam" id="PF03358">
    <property type="entry name" value="FMN_red"/>
    <property type="match status" value="1"/>
</dbReference>
<reference evidence="4" key="1">
    <citation type="submission" date="2016-04" db="EMBL/GenBank/DDBJ databases">
        <authorList>
            <person name="Evans L.H."/>
            <person name="Alamgir A."/>
            <person name="Owens N."/>
            <person name="Weber N.D."/>
            <person name="Virtaneva K."/>
            <person name="Barbian K."/>
            <person name="Babar A."/>
            <person name="Rosenke K."/>
        </authorList>
    </citation>
    <scope>NUCLEOTIDE SEQUENCE [LARGE SCALE GENOMIC DNA]</scope>
    <source>
        <strain evidence="4">CBS 101.48</strain>
    </source>
</reference>
<dbReference type="NCBIfam" id="TIGR01755">
    <property type="entry name" value="flav_wrbA"/>
    <property type="match status" value="1"/>
</dbReference>
<dbReference type="PANTHER" id="PTHR30546">
    <property type="entry name" value="FLAVODOXIN-RELATED PROTEIN WRBA-RELATED"/>
    <property type="match status" value="1"/>
</dbReference>
<feature type="compositionally biased region" description="Low complexity" evidence="2">
    <location>
        <begin position="162"/>
        <end position="175"/>
    </location>
</feature>
<dbReference type="InterPro" id="IPR008254">
    <property type="entry name" value="Flavodoxin/NO_synth"/>
</dbReference>
<dbReference type="AlphaFoldDB" id="A0A168SAU5"/>
<dbReference type="PROSITE" id="PS50902">
    <property type="entry name" value="FLAVODOXIN_LIKE"/>
    <property type="match status" value="1"/>
</dbReference>
<accession>A0A168SAU5</accession>
<dbReference type="OrthoDB" id="504689at2759"/>
<dbReference type="InParanoid" id="A0A168SAU5"/>
<feature type="region of interest" description="Disordered" evidence="2">
    <location>
        <begin position="205"/>
        <end position="281"/>
    </location>
</feature>
<dbReference type="Gene3D" id="3.40.50.360">
    <property type="match status" value="1"/>
</dbReference>
<dbReference type="GO" id="GO:0010181">
    <property type="term" value="F:FMN binding"/>
    <property type="evidence" value="ECO:0007669"/>
    <property type="project" value="InterPro"/>
</dbReference>
<dbReference type="PANTHER" id="PTHR30546:SF23">
    <property type="entry name" value="FLAVOPROTEIN-LIKE PROTEIN YCP4-RELATED"/>
    <property type="match status" value="1"/>
</dbReference>
<evidence type="ECO:0000313" key="4">
    <source>
        <dbReference type="EMBL" id="SAM08168.1"/>
    </source>
</evidence>
<dbReference type="FunFam" id="3.40.50.360:FF:000001">
    <property type="entry name" value="NAD(P)H dehydrogenase (Quinone) FQR1-like"/>
    <property type="match status" value="1"/>
</dbReference>
<feature type="compositionally biased region" description="Polar residues" evidence="2">
    <location>
        <begin position="251"/>
        <end position="260"/>
    </location>
</feature>
<organism evidence="4">
    <name type="scientific">Absidia glauca</name>
    <name type="common">Pin mould</name>
    <dbReference type="NCBI Taxonomy" id="4829"/>
    <lineage>
        <taxon>Eukaryota</taxon>
        <taxon>Fungi</taxon>
        <taxon>Fungi incertae sedis</taxon>
        <taxon>Mucoromycota</taxon>
        <taxon>Mucoromycotina</taxon>
        <taxon>Mucoromycetes</taxon>
        <taxon>Mucorales</taxon>
        <taxon>Cunninghamellaceae</taxon>
        <taxon>Absidia</taxon>
    </lineage>
</organism>
<feature type="domain" description="Flavodoxin-like" evidence="3">
    <location>
        <begin position="7"/>
        <end position="169"/>
    </location>
</feature>
<dbReference type="InterPro" id="IPR010089">
    <property type="entry name" value="Flavoprotein_WrbA-like"/>
</dbReference>
<dbReference type="InterPro" id="IPR005025">
    <property type="entry name" value="FMN_Rdtase-like_dom"/>
</dbReference>
<dbReference type="STRING" id="4829.A0A168SAU5"/>
<dbReference type="NCBIfam" id="NF002999">
    <property type="entry name" value="PRK03767.1"/>
    <property type="match status" value="1"/>
</dbReference>
<protein>
    <recommendedName>
        <fullName evidence="3">Flavodoxin-like domain-containing protein</fullName>
    </recommendedName>
</protein>
<dbReference type="SUPFAM" id="SSF52218">
    <property type="entry name" value="Flavoproteins"/>
    <property type="match status" value="1"/>
</dbReference>